<organism evidence="1">
    <name type="scientific">Sipha flava</name>
    <name type="common">yellow sugarcane aphid</name>
    <dbReference type="NCBI Taxonomy" id="143950"/>
    <lineage>
        <taxon>Eukaryota</taxon>
        <taxon>Metazoa</taxon>
        <taxon>Ecdysozoa</taxon>
        <taxon>Arthropoda</taxon>
        <taxon>Hexapoda</taxon>
        <taxon>Insecta</taxon>
        <taxon>Pterygota</taxon>
        <taxon>Neoptera</taxon>
        <taxon>Paraneoptera</taxon>
        <taxon>Hemiptera</taxon>
        <taxon>Sternorrhyncha</taxon>
        <taxon>Aphidomorpha</taxon>
        <taxon>Aphidoidea</taxon>
        <taxon>Aphididae</taxon>
        <taxon>Sipha</taxon>
    </lineage>
</organism>
<protein>
    <submittedName>
        <fullName evidence="1">Uncharacterized protein</fullName>
    </submittedName>
</protein>
<sequence>MVTHARYSTGVVVVKYATRVNISSSSTADGHVVVVSHSERVSILFTILRTVHGISQRFPRRLRTQLCRFNGPSLDADGHCLCAPRVDLCELPELFRPDAFLRFQHSFRDLRCTAAVFVRPRPSNVHRWRASAEYRDIINRISKTECPSDSVTLLSTYLQYIVL</sequence>
<reference evidence="1" key="1">
    <citation type="submission" date="2018-04" db="EMBL/GenBank/DDBJ databases">
        <title>Transcriptome assembly of Sipha flava.</title>
        <authorList>
            <person name="Scully E.D."/>
            <person name="Geib S.M."/>
            <person name="Palmer N.A."/>
            <person name="Koch K."/>
            <person name="Bradshaw J."/>
            <person name="Heng-Moss T."/>
            <person name="Sarath G."/>
        </authorList>
    </citation>
    <scope>NUCLEOTIDE SEQUENCE</scope>
</reference>
<evidence type="ECO:0000313" key="1">
    <source>
        <dbReference type="EMBL" id="MBY80872.1"/>
    </source>
</evidence>
<dbReference type="AlphaFoldDB" id="A0A2S2QUR3"/>
<accession>A0A2S2QUR3</accession>
<gene>
    <name evidence="1" type="ORF">g.617</name>
</gene>
<dbReference type="EMBL" id="GGMS01011669">
    <property type="protein sequence ID" value="MBY80872.1"/>
    <property type="molecule type" value="Transcribed_RNA"/>
</dbReference>
<proteinExistence type="predicted"/>
<name>A0A2S2QUR3_9HEMI</name>